<protein>
    <submittedName>
        <fullName evidence="1">Uncharacterized protein</fullName>
    </submittedName>
</protein>
<sequence>MLDEPTLPMDLPIPDPDHLEGLAALAAHTAAAHRRQAEESDRRHRYWSTVAVVLRLLADDESAQRAAVALAQDGSVGTAEELAAVAWELTAR</sequence>
<organism evidence="1 2">
    <name type="scientific">Geodermatophilus obscurus</name>
    <dbReference type="NCBI Taxonomy" id="1861"/>
    <lineage>
        <taxon>Bacteria</taxon>
        <taxon>Bacillati</taxon>
        <taxon>Actinomycetota</taxon>
        <taxon>Actinomycetes</taxon>
        <taxon>Geodermatophilales</taxon>
        <taxon>Geodermatophilaceae</taxon>
        <taxon>Geodermatophilus</taxon>
    </lineage>
</organism>
<accession>A0A1I5IPJ3</accession>
<name>A0A1I5IPJ3_9ACTN</name>
<dbReference type="RefSeq" id="WP_075015984.1">
    <property type="nucleotide sequence ID" value="NZ_FOWE01000018.1"/>
</dbReference>
<proteinExistence type="predicted"/>
<gene>
    <name evidence="1" type="ORF">SAMN05660359_04761</name>
</gene>
<evidence type="ECO:0000313" key="1">
    <source>
        <dbReference type="EMBL" id="SFO62249.1"/>
    </source>
</evidence>
<keyword evidence="2" id="KW-1185">Reference proteome</keyword>
<dbReference type="Proteomes" id="UP000183642">
    <property type="component" value="Unassembled WGS sequence"/>
</dbReference>
<reference evidence="2" key="1">
    <citation type="submission" date="2016-10" db="EMBL/GenBank/DDBJ databases">
        <authorList>
            <person name="Varghese N."/>
            <person name="Submissions S."/>
        </authorList>
    </citation>
    <scope>NUCLEOTIDE SEQUENCE [LARGE SCALE GENOMIC DNA]</scope>
    <source>
        <strain evidence="2">DSM 43161</strain>
    </source>
</reference>
<dbReference type="EMBL" id="FOWE01000018">
    <property type="protein sequence ID" value="SFO62249.1"/>
    <property type="molecule type" value="Genomic_DNA"/>
</dbReference>
<evidence type="ECO:0000313" key="2">
    <source>
        <dbReference type="Proteomes" id="UP000183642"/>
    </source>
</evidence>
<dbReference type="AlphaFoldDB" id="A0A1I5IPJ3"/>